<dbReference type="Proteomes" id="UP000186817">
    <property type="component" value="Unassembled WGS sequence"/>
</dbReference>
<name>A0A1Q9EJV2_SYMMI</name>
<dbReference type="OrthoDB" id="10419355at2759"/>
<organism evidence="2 3">
    <name type="scientific">Symbiodinium microadriaticum</name>
    <name type="common">Dinoflagellate</name>
    <name type="synonym">Zooxanthella microadriatica</name>
    <dbReference type="NCBI Taxonomy" id="2951"/>
    <lineage>
        <taxon>Eukaryota</taxon>
        <taxon>Sar</taxon>
        <taxon>Alveolata</taxon>
        <taxon>Dinophyceae</taxon>
        <taxon>Suessiales</taxon>
        <taxon>Symbiodiniaceae</taxon>
        <taxon>Symbiodinium</taxon>
    </lineage>
</organism>
<evidence type="ECO:0000256" key="1">
    <source>
        <dbReference type="SAM" id="MobiDB-lite"/>
    </source>
</evidence>
<feature type="region of interest" description="Disordered" evidence="1">
    <location>
        <begin position="1"/>
        <end position="29"/>
    </location>
</feature>
<proteinExistence type="predicted"/>
<comment type="caution">
    <text evidence="2">The sequence shown here is derived from an EMBL/GenBank/DDBJ whole genome shotgun (WGS) entry which is preliminary data.</text>
</comment>
<gene>
    <name evidence="2" type="ORF">AK812_SmicGene8832</name>
</gene>
<feature type="compositionally biased region" description="Polar residues" evidence="1">
    <location>
        <begin position="1"/>
        <end position="13"/>
    </location>
</feature>
<dbReference type="AlphaFoldDB" id="A0A1Q9EJV2"/>
<accession>A0A1Q9EJV2</accession>
<keyword evidence="3" id="KW-1185">Reference proteome</keyword>
<dbReference type="EMBL" id="LSRX01000132">
    <property type="protein sequence ID" value="OLQ07723.1"/>
    <property type="molecule type" value="Genomic_DNA"/>
</dbReference>
<reference evidence="2 3" key="1">
    <citation type="submission" date="2016-02" db="EMBL/GenBank/DDBJ databases">
        <title>Genome analysis of coral dinoflagellate symbionts highlights evolutionary adaptations to a symbiotic lifestyle.</title>
        <authorList>
            <person name="Aranda M."/>
            <person name="Li Y."/>
            <person name="Liew Y.J."/>
            <person name="Baumgarten S."/>
            <person name="Simakov O."/>
            <person name="Wilson M."/>
            <person name="Piel J."/>
            <person name="Ashoor H."/>
            <person name="Bougouffa S."/>
            <person name="Bajic V.B."/>
            <person name="Ryu T."/>
            <person name="Ravasi T."/>
            <person name="Bayer T."/>
            <person name="Micklem G."/>
            <person name="Kim H."/>
            <person name="Bhak J."/>
            <person name="Lajeunesse T.C."/>
            <person name="Voolstra C.R."/>
        </authorList>
    </citation>
    <scope>NUCLEOTIDE SEQUENCE [LARGE SCALE GENOMIC DNA]</scope>
    <source>
        <strain evidence="2 3">CCMP2467</strain>
    </source>
</reference>
<evidence type="ECO:0000313" key="3">
    <source>
        <dbReference type="Proteomes" id="UP000186817"/>
    </source>
</evidence>
<protein>
    <submittedName>
        <fullName evidence="2">Uncharacterized protein</fullName>
    </submittedName>
</protein>
<sequence length="164" mass="16200">MESGRPNSGSSKVTPKRNYNGDYRNGGPDRYFPGSTSLLLEEEVPVSDMIFSVASPKVRGAAAASGVSDDEAGFGGGAAAFAVSDFFTGIGFCFTAFASLALTAARGSLVADSSLGGGRGGGCRNAATLPRGLALAFSDTGVSGLALASSDAGVSGLAFSGNPI</sequence>
<evidence type="ECO:0000313" key="2">
    <source>
        <dbReference type="EMBL" id="OLQ07723.1"/>
    </source>
</evidence>